<feature type="transmembrane region" description="Helical" evidence="1">
    <location>
        <begin position="290"/>
        <end position="309"/>
    </location>
</feature>
<sequence length="379" mass="42904">MTLASEMLRADHRPSGFDYMRLILSLGVVVSHSVLYCYGDAIAYQFWDSPARPVLKLILPMFFALSGFLVAGSLERSQTLVNFLGLRFIRIYPALTVEVLLSALLIGTFVTMLPLGEYFTHPDFLRYLVNVTGHISYYLPGVFETNPFPRQVNSQLWTVPYELKCYIVLAILFVLGLKRRKFLVWIALALVMGRDLMKKAANDWQGLESPGVIGGEFLVPFFLAGVAMYLYRDRIAFNWVLFAISAVLSVVLLSYVTGGEYLGVIPATYFTVFLGLCNPVRSAFSRAADYSYGIFLYGAVVQQTIVHLFPDLREWYWNILIALPICFVIGWVSWNWIEKPMMGFRGQIKASEKWWIGVKTVLAARAVAIFKPQSTSILD</sequence>
<dbReference type="RefSeq" id="WP_272743702.1">
    <property type="nucleotide sequence ID" value="NZ_JAQQKV010000001.1"/>
</dbReference>
<feature type="transmembrane region" description="Helical" evidence="1">
    <location>
        <begin position="237"/>
        <end position="255"/>
    </location>
</feature>
<dbReference type="GO" id="GO:0016746">
    <property type="term" value="F:acyltransferase activity"/>
    <property type="evidence" value="ECO:0007669"/>
    <property type="project" value="UniProtKB-KW"/>
</dbReference>
<keyword evidence="4" id="KW-1185">Reference proteome</keyword>
<accession>A0ABT5HGK8</accession>
<dbReference type="EMBL" id="JAQQKV010000001">
    <property type="protein sequence ID" value="MDC7675395.1"/>
    <property type="molecule type" value="Genomic_DNA"/>
</dbReference>
<keyword evidence="1" id="KW-0472">Membrane</keyword>
<feature type="transmembrane region" description="Helical" evidence="1">
    <location>
        <begin position="95"/>
        <end position="115"/>
    </location>
</feature>
<dbReference type="Pfam" id="PF01757">
    <property type="entry name" value="Acyl_transf_3"/>
    <property type="match status" value="1"/>
</dbReference>
<evidence type="ECO:0000259" key="2">
    <source>
        <dbReference type="Pfam" id="PF01757"/>
    </source>
</evidence>
<feature type="transmembrane region" description="Helical" evidence="1">
    <location>
        <begin position="53"/>
        <end position="74"/>
    </location>
</feature>
<dbReference type="InterPro" id="IPR002656">
    <property type="entry name" value="Acyl_transf_3_dom"/>
</dbReference>
<dbReference type="PANTHER" id="PTHR23028:SF53">
    <property type="entry name" value="ACYL_TRANSF_3 DOMAIN-CONTAINING PROTEIN"/>
    <property type="match status" value="1"/>
</dbReference>
<keyword evidence="3" id="KW-0808">Transferase</keyword>
<comment type="caution">
    <text evidence="3">The sequence shown here is derived from an EMBL/GenBank/DDBJ whole genome shotgun (WGS) entry which is preliminary data.</text>
</comment>
<proteinExistence type="predicted"/>
<feature type="transmembrane region" description="Helical" evidence="1">
    <location>
        <begin position="315"/>
        <end position="337"/>
    </location>
</feature>
<feature type="domain" description="Acyltransferase 3" evidence="2">
    <location>
        <begin position="16"/>
        <end position="332"/>
    </location>
</feature>
<keyword evidence="1" id="KW-0812">Transmembrane</keyword>
<feature type="transmembrane region" description="Helical" evidence="1">
    <location>
        <begin position="209"/>
        <end position="230"/>
    </location>
</feature>
<organism evidence="3 4">
    <name type="scientific">Asticcacaulis machinosus</name>
    <dbReference type="NCBI Taxonomy" id="2984211"/>
    <lineage>
        <taxon>Bacteria</taxon>
        <taxon>Pseudomonadati</taxon>
        <taxon>Pseudomonadota</taxon>
        <taxon>Alphaproteobacteria</taxon>
        <taxon>Caulobacterales</taxon>
        <taxon>Caulobacteraceae</taxon>
        <taxon>Asticcacaulis</taxon>
    </lineage>
</organism>
<gene>
    <name evidence="3" type="ORF">PQU98_04590</name>
</gene>
<protein>
    <submittedName>
        <fullName evidence="3">Acyltransferase</fullName>
    </submittedName>
</protein>
<reference evidence="3 4" key="1">
    <citation type="submission" date="2023-01" db="EMBL/GenBank/DDBJ databases">
        <title>Novel species of the genus Asticcacaulis isolated from rivers.</title>
        <authorList>
            <person name="Lu H."/>
        </authorList>
    </citation>
    <scope>NUCLEOTIDE SEQUENCE [LARGE SCALE GENOMIC DNA]</scope>
    <source>
        <strain evidence="3 4">LKC15W</strain>
    </source>
</reference>
<name>A0ABT5HGK8_9CAUL</name>
<feature type="transmembrane region" description="Helical" evidence="1">
    <location>
        <begin position="182"/>
        <end position="197"/>
    </location>
</feature>
<dbReference type="InterPro" id="IPR050879">
    <property type="entry name" value="Acyltransferase_3"/>
</dbReference>
<evidence type="ECO:0000313" key="4">
    <source>
        <dbReference type="Proteomes" id="UP001218579"/>
    </source>
</evidence>
<dbReference type="PANTHER" id="PTHR23028">
    <property type="entry name" value="ACETYLTRANSFERASE"/>
    <property type="match status" value="1"/>
</dbReference>
<feature type="transmembrane region" description="Helical" evidence="1">
    <location>
        <begin position="261"/>
        <end position="278"/>
    </location>
</feature>
<feature type="transmembrane region" description="Helical" evidence="1">
    <location>
        <begin position="21"/>
        <end position="47"/>
    </location>
</feature>
<keyword evidence="3" id="KW-0012">Acyltransferase</keyword>
<evidence type="ECO:0000313" key="3">
    <source>
        <dbReference type="EMBL" id="MDC7675395.1"/>
    </source>
</evidence>
<feature type="transmembrane region" description="Helical" evidence="1">
    <location>
        <begin position="156"/>
        <end position="175"/>
    </location>
</feature>
<dbReference type="Proteomes" id="UP001218579">
    <property type="component" value="Unassembled WGS sequence"/>
</dbReference>
<keyword evidence="1" id="KW-1133">Transmembrane helix</keyword>
<evidence type="ECO:0000256" key="1">
    <source>
        <dbReference type="SAM" id="Phobius"/>
    </source>
</evidence>